<reference evidence="2 3" key="1">
    <citation type="submission" date="2019-05" db="EMBL/GenBank/DDBJ databases">
        <title>Another draft genome of Portunus trituberculatus and its Hox gene families provides insights of decapod evolution.</title>
        <authorList>
            <person name="Jeong J.-H."/>
            <person name="Song I."/>
            <person name="Kim S."/>
            <person name="Choi T."/>
            <person name="Kim D."/>
            <person name="Ryu S."/>
            <person name="Kim W."/>
        </authorList>
    </citation>
    <scope>NUCLEOTIDE SEQUENCE [LARGE SCALE GENOMIC DNA]</scope>
    <source>
        <tissue evidence="2">Muscle</tissue>
    </source>
</reference>
<evidence type="ECO:0000313" key="2">
    <source>
        <dbReference type="EMBL" id="MPC42127.1"/>
    </source>
</evidence>
<organism evidence="2 3">
    <name type="scientific">Portunus trituberculatus</name>
    <name type="common">Swimming crab</name>
    <name type="synonym">Neptunus trituberculatus</name>
    <dbReference type="NCBI Taxonomy" id="210409"/>
    <lineage>
        <taxon>Eukaryota</taxon>
        <taxon>Metazoa</taxon>
        <taxon>Ecdysozoa</taxon>
        <taxon>Arthropoda</taxon>
        <taxon>Crustacea</taxon>
        <taxon>Multicrustacea</taxon>
        <taxon>Malacostraca</taxon>
        <taxon>Eumalacostraca</taxon>
        <taxon>Eucarida</taxon>
        <taxon>Decapoda</taxon>
        <taxon>Pleocyemata</taxon>
        <taxon>Brachyura</taxon>
        <taxon>Eubrachyura</taxon>
        <taxon>Portunoidea</taxon>
        <taxon>Portunidae</taxon>
        <taxon>Portuninae</taxon>
        <taxon>Portunus</taxon>
    </lineage>
</organism>
<dbReference type="AlphaFoldDB" id="A0A5B7F992"/>
<feature type="region of interest" description="Disordered" evidence="1">
    <location>
        <begin position="26"/>
        <end position="76"/>
    </location>
</feature>
<keyword evidence="3" id="KW-1185">Reference proteome</keyword>
<dbReference type="Proteomes" id="UP000324222">
    <property type="component" value="Unassembled WGS sequence"/>
</dbReference>
<dbReference type="EMBL" id="VSRR010005320">
    <property type="protein sequence ID" value="MPC42127.1"/>
    <property type="molecule type" value="Genomic_DNA"/>
</dbReference>
<gene>
    <name evidence="2" type="ORF">E2C01_035741</name>
</gene>
<proteinExistence type="predicted"/>
<accession>A0A5B7F992</accession>
<sequence>MPGSKNRFPTCAPRHYRASLYRHRRHCRLPPPPTTKNNTEMTTTTTTPNHHHYHHDRHHCQNPHKNINIKKKSAVG</sequence>
<evidence type="ECO:0000313" key="3">
    <source>
        <dbReference type="Proteomes" id="UP000324222"/>
    </source>
</evidence>
<comment type="caution">
    <text evidence="2">The sequence shown here is derived from an EMBL/GenBank/DDBJ whole genome shotgun (WGS) entry which is preliminary data.</text>
</comment>
<evidence type="ECO:0000256" key="1">
    <source>
        <dbReference type="SAM" id="MobiDB-lite"/>
    </source>
</evidence>
<feature type="compositionally biased region" description="Basic residues" evidence="1">
    <location>
        <begin position="49"/>
        <end position="76"/>
    </location>
</feature>
<feature type="compositionally biased region" description="Low complexity" evidence="1">
    <location>
        <begin position="35"/>
        <end position="48"/>
    </location>
</feature>
<protein>
    <submittedName>
        <fullName evidence="2">Uncharacterized protein</fullName>
    </submittedName>
</protein>
<name>A0A5B7F992_PORTR</name>